<reference evidence="2" key="1">
    <citation type="submission" date="2016-03" db="EMBL/GenBank/DDBJ databases">
        <title>Co-evolution between Pasteurellaceae and their hosts.</title>
        <authorList>
            <person name="Hansen M.J."/>
            <person name="Bojesen A.M."/>
            <person name="Planet P."/>
        </authorList>
    </citation>
    <scope>NUCLEOTIDE SEQUENCE</scope>
    <source>
        <strain evidence="2">146/S8/89</strain>
    </source>
</reference>
<keyword evidence="3" id="KW-1185">Reference proteome</keyword>
<dbReference type="RefSeq" id="WP_279571988.1">
    <property type="nucleotide sequence ID" value="NZ_LWID01000001.1"/>
</dbReference>
<keyword evidence="1" id="KW-0472">Membrane</keyword>
<gene>
    <name evidence="2" type="ORF">A6A20_02485</name>
</gene>
<comment type="caution">
    <text evidence="2">The sequence shown here is derived from an EMBL/GenBank/DDBJ whole genome shotgun (WGS) entry which is preliminary data.</text>
</comment>
<evidence type="ECO:0000256" key="1">
    <source>
        <dbReference type="SAM" id="Phobius"/>
    </source>
</evidence>
<dbReference type="Proteomes" id="UP001155500">
    <property type="component" value="Unassembled WGS sequence"/>
</dbReference>
<dbReference type="EMBL" id="LWID01000001">
    <property type="protein sequence ID" value="MDG6894516.1"/>
    <property type="molecule type" value="Genomic_DNA"/>
</dbReference>
<proteinExistence type="predicted"/>
<feature type="transmembrane region" description="Helical" evidence="1">
    <location>
        <begin position="12"/>
        <end position="35"/>
    </location>
</feature>
<name>A0A9X4PBU8_9PAST</name>
<protein>
    <submittedName>
        <fullName evidence="2">Uncharacterized protein</fullName>
    </submittedName>
</protein>
<organism evidence="2 3">
    <name type="scientific">Volucribacter amazonae</name>
    <dbReference type="NCBI Taxonomy" id="256731"/>
    <lineage>
        <taxon>Bacteria</taxon>
        <taxon>Pseudomonadati</taxon>
        <taxon>Pseudomonadota</taxon>
        <taxon>Gammaproteobacteria</taxon>
        <taxon>Pasteurellales</taxon>
        <taxon>Pasteurellaceae</taxon>
        <taxon>Volucribacter</taxon>
    </lineage>
</organism>
<accession>A0A9X4PBU8</accession>
<dbReference type="AlphaFoldDB" id="A0A9X4PBU8"/>
<keyword evidence="1" id="KW-1133">Transmembrane helix</keyword>
<evidence type="ECO:0000313" key="2">
    <source>
        <dbReference type="EMBL" id="MDG6894516.1"/>
    </source>
</evidence>
<keyword evidence="1" id="KW-0812">Transmembrane</keyword>
<sequence>MLEFIDKCACKILNICFFIIVFFFLYFCGFVLWVMVKDSELFWTILKVAGLFLVALLIGLSTFSYWLQQKIKKDLSKPTDNGVKYIIIK</sequence>
<feature type="transmembrane region" description="Helical" evidence="1">
    <location>
        <begin position="41"/>
        <end position="67"/>
    </location>
</feature>
<evidence type="ECO:0000313" key="3">
    <source>
        <dbReference type="Proteomes" id="UP001155500"/>
    </source>
</evidence>